<reference evidence="4" key="1">
    <citation type="submission" date="2023-03" db="EMBL/GenBank/DDBJ databases">
        <title>Edaphobacter sp.</title>
        <authorList>
            <person name="Huber K.J."/>
            <person name="Papendorf J."/>
            <person name="Pilke C."/>
            <person name="Bunk B."/>
            <person name="Sproeer C."/>
            <person name="Pester M."/>
        </authorList>
    </citation>
    <scope>NUCLEOTIDE SEQUENCE</scope>
    <source>
        <strain evidence="4">DSM 110680</strain>
    </source>
</reference>
<feature type="domain" description="Peptidase M20 dimerisation" evidence="3">
    <location>
        <begin position="218"/>
        <end position="308"/>
    </location>
</feature>
<dbReference type="GO" id="GO:0005737">
    <property type="term" value="C:cytoplasm"/>
    <property type="evidence" value="ECO:0007669"/>
    <property type="project" value="TreeGrafter"/>
</dbReference>
<organism evidence="4">
    <name type="scientific">Telmatobacter sp. DSM 110680</name>
    <dbReference type="NCBI Taxonomy" id="3036704"/>
    <lineage>
        <taxon>Bacteria</taxon>
        <taxon>Pseudomonadati</taxon>
        <taxon>Acidobacteriota</taxon>
        <taxon>Terriglobia</taxon>
        <taxon>Terriglobales</taxon>
        <taxon>Acidobacteriaceae</taxon>
        <taxon>Telmatobacter</taxon>
    </lineage>
</organism>
<dbReference type="FunFam" id="3.30.70.360:FF:000004">
    <property type="entry name" value="Peptidase M20 domain-containing protein 2"/>
    <property type="match status" value="1"/>
</dbReference>
<dbReference type="SUPFAM" id="SSF55031">
    <property type="entry name" value="Bacterial exopeptidase dimerisation domain"/>
    <property type="match status" value="1"/>
</dbReference>
<evidence type="ECO:0000256" key="1">
    <source>
        <dbReference type="ARBA" id="ARBA00022801"/>
    </source>
</evidence>
<proteinExistence type="predicted"/>
<feature type="chain" id="PRO_5043324624" evidence="2">
    <location>
        <begin position="25"/>
        <end position="492"/>
    </location>
</feature>
<dbReference type="RefSeq" id="WP_348262963.1">
    <property type="nucleotide sequence ID" value="NZ_CP121196.1"/>
</dbReference>
<accession>A0AAU7DJ14</accession>
<protein>
    <submittedName>
        <fullName evidence="4">Amidohydrolase</fullName>
    </submittedName>
</protein>
<dbReference type="AlphaFoldDB" id="A0AAU7DJ14"/>
<dbReference type="PANTHER" id="PTHR30575">
    <property type="entry name" value="PEPTIDASE M20"/>
    <property type="match status" value="1"/>
</dbReference>
<dbReference type="InterPro" id="IPR011650">
    <property type="entry name" value="Peptidase_M20_dimer"/>
</dbReference>
<sequence length="492" mass="52048">MRNIFRVMMRGVSAGIAMMFVACAVPAHGQTANDAHRQVAKLVDSNSANWKQVSKQIWDFAELGYHENKSSALLQAQLKDAGFAIKSGVADEPTAFVASYGEGKPVVAILGEFDALPGLSQQTVPERAPVTAGAPGHGCGHNLLGSGAALAAVAVKQYMEANHVKGTLRYYGTPAEEGGSGKVYMVRAGLFKDVDVVLHWHPGDRNAVIDGGALAVTSAKFTFHGIAAHAAMSPDHGRSALDAVMLMGNGIEFMREHVPSATRMHYIISKGGVAPNIVPDLAQMDLMARSPSNTTLQEIWERILNVAKGAALMTGTTVEVTDIGSDADIIGNDALAQEAQKNLEEVGGYTMSADQQKFAHDLQKTLGLDTLPSLELTKVIEPFHKPDPNEPSASTDVGDVSWVVPTIGFTTATFVPGSFAHSWQAAATAGTSIGQDGMVVASKALADTAVDLFTKPELISAAKADFAKELAGKTYRSAIPEGQKPLIDYREK</sequence>
<dbReference type="Pfam" id="PF07687">
    <property type="entry name" value="M20_dimer"/>
    <property type="match status" value="1"/>
</dbReference>
<gene>
    <name evidence="4" type="ORF">P8935_00045</name>
</gene>
<dbReference type="InterPro" id="IPR017439">
    <property type="entry name" value="Amidohydrolase"/>
</dbReference>
<dbReference type="PROSITE" id="PS51257">
    <property type="entry name" value="PROKAR_LIPOPROTEIN"/>
    <property type="match status" value="1"/>
</dbReference>
<dbReference type="PANTHER" id="PTHR30575:SF0">
    <property type="entry name" value="XAA-ARG DIPEPTIDASE"/>
    <property type="match status" value="1"/>
</dbReference>
<dbReference type="InterPro" id="IPR017145">
    <property type="entry name" value="Aminobenzoyl-glu_utiliz_pB"/>
</dbReference>
<dbReference type="SUPFAM" id="SSF53187">
    <property type="entry name" value="Zn-dependent exopeptidases"/>
    <property type="match status" value="1"/>
</dbReference>
<name>A0AAU7DJ14_9BACT</name>
<dbReference type="GO" id="GO:0071713">
    <property type="term" value="F:para-aminobenzoyl-glutamate hydrolase activity"/>
    <property type="evidence" value="ECO:0007669"/>
    <property type="project" value="TreeGrafter"/>
</dbReference>
<dbReference type="Gene3D" id="3.30.70.360">
    <property type="match status" value="1"/>
</dbReference>
<evidence type="ECO:0000313" key="4">
    <source>
        <dbReference type="EMBL" id="XBH17738.1"/>
    </source>
</evidence>
<keyword evidence="1" id="KW-0378">Hydrolase</keyword>
<dbReference type="GO" id="GO:0046657">
    <property type="term" value="P:folic acid catabolic process"/>
    <property type="evidence" value="ECO:0007669"/>
    <property type="project" value="TreeGrafter"/>
</dbReference>
<dbReference type="Gene3D" id="3.40.630.10">
    <property type="entry name" value="Zn peptidases"/>
    <property type="match status" value="1"/>
</dbReference>
<dbReference type="InterPro" id="IPR052030">
    <property type="entry name" value="Peptidase_M20/M20A_hydrolases"/>
</dbReference>
<dbReference type="EMBL" id="CP121196">
    <property type="protein sequence ID" value="XBH17738.1"/>
    <property type="molecule type" value="Genomic_DNA"/>
</dbReference>
<dbReference type="InterPro" id="IPR002933">
    <property type="entry name" value="Peptidase_M20"/>
</dbReference>
<dbReference type="GO" id="GO:0016805">
    <property type="term" value="F:dipeptidase activity"/>
    <property type="evidence" value="ECO:0007669"/>
    <property type="project" value="TreeGrafter"/>
</dbReference>
<evidence type="ECO:0000259" key="3">
    <source>
        <dbReference type="Pfam" id="PF07687"/>
    </source>
</evidence>
<dbReference type="PIRSF" id="PIRSF037227">
    <property type="entry name" value="Aminobenzoyl-glu_utiliz_pB"/>
    <property type="match status" value="1"/>
</dbReference>
<dbReference type="InterPro" id="IPR036264">
    <property type="entry name" value="Bact_exopeptidase_dim_dom"/>
</dbReference>
<dbReference type="NCBIfam" id="TIGR01891">
    <property type="entry name" value="amidohydrolases"/>
    <property type="match status" value="1"/>
</dbReference>
<feature type="signal peptide" evidence="2">
    <location>
        <begin position="1"/>
        <end position="24"/>
    </location>
</feature>
<keyword evidence="2" id="KW-0732">Signal</keyword>
<evidence type="ECO:0000256" key="2">
    <source>
        <dbReference type="SAM" id="SignalP"/>
    </source>
</evidence>
<dbReference type="Pfam" id="PF01546">
    <property type="entry name" value="Peptidase_M20"/>
    <property type="match status" value="1"/>
</dbReference>